<dbReference type="EMBL" id="KQ435794">
    <property type="protein sequence ID" value="KOX73934.1"/>
    <property type="molecule type" value="Genomic_DNA"/>
</dbReference>
<dbReference type="AlphaFoldDB" id="A0A0N0BFW4"/>
<dbReference type="Proteomes" id="UP000053105">
    <property type="component" value="Unassembled WGS sequence"/>
</dbReference>
<feature type="region of interest" description="Disordered" evidence="1">
    <location>
        <begin position="281"/>
        <end position="317"/>
    </location>
</feature>
<accession>A0A0N0BFW4</accession>
<name>A0A0N0BFW4_9HYME</name>
<sequence length="432" mass="48730">MIGRSNFLNPPKCGDLYSLKNTNQQVQELDKVSFLFIQTRCNSTLTEHRGNAVLKRVLVERLIDRGPAKQQTDIILSNVGNVRGNALKVYLKFIFYTDDTQLFAQLEFEAVKRMFEKGTIQLCKLQMKILYDFEVLQFSSNLHLKRLVFPSGAAQRKEKAVALGRGGGGGGGGRERWSGEGELYDFVQYQNPFGCSVVLLTSSRITYLLYNKNVNRMFSMYDKIPVLKEQPEGGVELTNDSQYIPRDLWSPGRNAALTAEGSPLSGGDCVLTSDRFMKYETNRNTSDGRTNEPVGNNVAGQKDEGDDGFRMERSEDRRGRSLRRNFRKFEGAKLESAKWNIRNIFHNISIMCCVTTFEMIGNKILISSVECTLCDKFPVSQYGCQRITTALIRQTETSNLSTAVAIEPLGIFVDNLHHGEYDTENKSSYNVA</sequence>
<keyword evidence="3" id="KW-1185">Reference proteome</keyword>
<organism evidence="2 3">
    <name type="scientific">Melipona quadrifasciata</name>
    <dbReference type="NCBI Taxonomy" id="166423"/>
    <lineage>
        <taxon>Eukaryota</taxon>
        <taxon>Metazoa</taxon>
        <taxon>Ecdysozoa</taxon>
        <taxon>Arthropoda</taxon>
        <taxon>Hexapoda</taxon>
        <taxon>Insecta</taxon>
        <taxon>Pterygota</taxon>
        <taxon>Neoptera</taxon>
        <taxon>Endopterygota</taxon>
        <taxon>Hymenoptera</taxon>
        <taxon>Apocrita</taxon>
        <taxon>Aculeata</taxon>
        <taxon>Apoidea</taxon>
        <taxon>Anthophila</taxon>
        <taxon>Apidae</taxon>
        <taxon>Melipona</taxon>
    </lineage>
</organism>
<feature type="compositionally biased region" description="Basic and acidic residues" evidence="1">
    <location>
        <begin position="301"/>
        <end position="317"/>
    </location>
</feature>
<reference evidence="2 3" key="1">
    <citation type="submission" date="2015-07" db="EMBL/GenBank/DDBJ databases">
        <title>The genome of Melipona quadrifasciata.</title>
        <authorList>
            <person name="Pan H."/>
            <person name="Kapheim K."/>
        </authorList>
    </citation>
    <scope>NUCLEOTIDE SEQUENCE [LARGE SCALE GENOMIC DNA]</scope>
    <source>
        <strain evidence="2">0111107301</strain>
        <tissue evidence="2">Whole body</tissue>
    </source>
</reference>
<proteinExistence type="predicted"/>
<evidence type="ECO:0000256" key="1">
    <source>
        <dbReference type="SAM" id="MobiDB-lite"/>
    </source>
</evidence>
<evidence type="ECO:0000313" key="2">
    <source>
        <dbReference type="EMBL" id="KOX73934.1"/>
    </source>
</evidence>
<evidence type="ECO:0000313" key="3">
    <source>
        <dbReference type="Proteomes" id="UP000053105"/>
    </source>
</evidence>
<protein>
    <submittedName>
        <fullName evidence="2">Uncharacterized protein</fullName>
    </submittedName>
</protein>
<gene>
    <name evidence="2" type="ORF">WN51_14012</name>
</gene>